<comment type="catalytic activity">
    <reaction evidence="1">
        <text>Thiol-dependent hydrolysis of ester, thioester, amide, peptide and isopeptide bonds formed by the C-terminal Gly of ubiquitin (a 76-residue protein attached to proteins as an intracellular targeting signal).</text>
        <dbReference type="EC" id="3.4.19.12"/>
    </reaction>
</comment>
<dbReference type="STRING" id="703135.A0A2A9NPQ8"/>
<dbReference type="InterPro" id="IPR028889">
    <property type="entry name" value="USP"/>
</dbReference>
<dbReference type="GO" id="GO:0061136">
    <property type="term" value="P:regulation of proteasomal protein catabolic process"/>
    <property type="evidence" value="ECO:0007669"/>
    <property type="project" value="TreeGrafter"/>
</dbReference>
<feature type="compositionally biased region" description="Polar residues" evidence="8">
    <location>
        <begin position="47"/>
        <end position="60"/>
    </location>
</feature>
<dbReference type="GO" id="GO:0043161">
    <property type="term" value="P:proteasome-mediated ubiquitin-dependent protein catabolic process"/>
    <property type="evidence" value="ECO:0007669"/>
    <property type="project" value="InterPro"/>
</dbReference>
<dbReference type="EMBL" id="KZ302022">
    <property type="protein sequence ID" value="PFH49662.1"/>
    <property type="molecule type" value="Genomic_DNA"/>
</dbReference>
<dbReference type="Gene3D" id="3.90.70.10">
    <property type="entry name" value="Cysteine proteinases"/>
    <property type="match status" value="2"/>
</dbReference>
<dbReference type="GO" id="GO:0016579">
    <property type="term" value="P:protein deubiquitination"/>
    <property type="evidence" value="ECO:0007669"/>
    <property type="project" value="InterPro"/>
</dbReference>
<keyword evidence="6" id="KW-0788">Thiol protease</keyword>
<organism evidence="10 11">
    <name type="scientific">Amanita thiersii Skay4041</name>
    <dbReference type="NCBI Taxonomy" id="703135"/>
    <lineage>
        <taxon>Eukaryota</taxon>
        <taxon>Fungi</taxon>
        <taxon>Dikarya</taxon>
        <taxon>Basidiomycota</taxon>
        <taxon>Agaricomycotina</taxon>
        <taxon>Agaricomycetes</taxon>
        <taxon>Agaricomycetidae</taxon>
        <taxon>Agaricales</taxon>
        <taxon>Pluteineae</taxon>
        <taxon>Amanitaceae</taxon>
        <taxon>Amanita</taxon>
    </lineage>
</organism>
<feature type="domain" description="USP" evidence="9">
    <location>
        <begin position="811"/>
        <end position="1387"/>
    </location>
</feature>
<name>A0A2A9NPQ8_9AGAR</name>
<dbReference type="InterPro" id="IPR044635">
    <property type="entry name" value="UBP14-like"/>
</dbReference>
<dbReference type="InterPro" id="IPR025305">
    <property type="entry name" value="UCH_repeat_domain"/>
</dbReference>
<keyword evidence="11" id="KW-1185">Reference proteome</keyword>
<dbReference type="CDD" id="cd02666">
    <property type="entry name" value="Peptidase_C19J"/>
    <property type="match status" value="1"/>
</dbReference>
<dbReference type="InterPro" id="IPR018200">
    <property type="entry name" value="USP_CS"/>
</dbReference>
<evidence type="ECO:0000256" key="1">
    <source>
        <dbReference type="ARBA" id="ARBA00000707"/>
    </source>
</evidence>
<evidence type="ECO:0000313" key="11">
    <source>
        <dbReference type="Proteomes" id="UP000242287"/>
    </source>
</evidence>
<dbReference type="Proteomes" id="UP000242287">
    <property type="component" value="Unassembled WGS sequence"/>
</dbReference>
<dbReference type="EC" id="3.4.19.12" evidence="2"/>
<dbReference type="OrthoDB" id="2420415at2759"/>
<keyword evidence="3" id="KW-0645">Protease</keyword>
<dbReference type="Pfam" id="PF00443">
    <property type="entry name" value="UCH"/>
    <property type="match status" value="1"/>
</dbReference>
<evidence type="ECO:0000256" key="6">
    <source>
        <dbReference type="ARBA" id="ARBA00022807"/>
    </source>
</evidence>
<evidence type="ECO:0000313" key="10">
    <source>
        <dbReference type="EMBL" id="PFH49662.1"/>
    </source>
</evidence>
<accession>A0A2A9NPQ8</accession>
<dbReference type="PROSITE" id="PS50235">
    <property type="entry name" value="USP_3"/>
    <property type="match status" value="1"/>
</dbReference>
<feature type="region of interest" description="Disordered" evidence="8">
    <location>
        <begin position="913"/>
        <end position="1055"/>
    </location>
</feature>
<evidence type="ECO:0000256" key="5">
    <source>
        <dbReference type="ARBA" id="ARBA00022801"/>
    </source>
</evidence>
<gene>
    <name evidence="10" type="ORF">AMATHDRAFT_147079</name>
</gene>
<evidence type="ECO:0000256" key="2">
    <source>
        <dbReference type="ARBA" id="ARBA00012759"/>
    </source>
</evidence>
<dbReference type="PROSITE" id="PS00973">
    <property type="entry name" value="USP_2"/>
    <property type="match status" value="1"/>
</dbReference>
<evidence type="ECO:0000256" key="8">
    <source>
        <dbReference type="SAM" id="MobiDB-lite"/>
    </source>
</evidence>
<dbReference type="PROSITE" id="PS00972">
    <property type="entry name" value="USP_1"/>
    <property type="match status" value="1"/>
</dbReference>
<feature type="compositionally biased region" description="Low complexity" evidence="8">
    <location>
        <begin position="998"/>
        <end position="1026"/>
    </location>
</feature>
<proteinExistence type="predicted"/>
<evidence type="ECO:0000256" key="4">
    <source>
        <dbReference type="ARBA" id="ARBA00022786"/>
    </source>
</evidence>
<dbReference type="PANTHER" id="PTHR43982:SF6">
    <property type="entry name" value="UBIQUITIN CARBOXYL-TERMINAL HYDROLASE 2-RELATED"/>
    <property type="match status" value="1"/>
</dbReference>
<reference evidence="10 11" key="1">
    <citation type="submission" date="2014-02" db="EMBL/GenBank/DDBJ databases">
        <title>Transposable element dynamics among asymbiotic and ectomycorrhizal Amanita fungi.</title>
        <authorList>
            <consortium name="DOE Joint Genome Institute"/>
            <person name="Hess J."/>
            <person name="Skrede I."/>
            <person name="Wolfe B."/>
            <person name="LaButti K."/>
            <person name="Ohm R.A."/>
            <person name="Grigoriev I.V."/>
            <person name="Pringle A."/>
        </authorList>
    </citation>
    <scope>NUCLEOTIDE SEQUENCE [LARGE SCALE GENOMIC DNA]</scope>
    <source>
        <strain evidence="10 11">SKay4041</strain>
    </source>
</reference>
<feature type="compositionally biased region" description="Low complexity" evidence="8">
    <location>
        <begin position="216"/>
        <end position="240"/>
    </location>
</feature>
<evidence type="ECO:0000256" key="7">
    <source>
        <dbReference type="SAM" id="Coils"/>
    </source>
</evidence>
<evidence type="ECO:0000259" key="9">
    <source>
        <dbReference type="PROSITE" id="PS50235"/>
    </source>
</evidence>
<dbReference type="InterPro" id="IPR001394">
    <property type="entry name" value="Peptidase_C19_UCH"/>
</dbReference>
<feature type="region of interest" description="Disordered" evidence="8">
    <location>
        <begin position="210"/>
        <end position="255"/>
    </location>
</feature>
<dbReference type="GO" id="GO:0004843">
    <property type="term" value="F:cysteine-type deubiquitinase activity"/>
    <property type="evidence" value="ECO:0007669"/>
    <property type="project" value="UniProtKB-EC"/>
</dbReference>
<sequence>MEKKDGSQKTRRPLPTPGAAPAQRPNTPVRSSSPIPPSSFYCLPTAKPSTRSQSGSSHTTYLPPPDPPNYSSISPSNAVSYREPQLIVDESIGHVDVTPNLLHPEDSIGDNGWAGDDSAWANYGPPASAWSDGGNNTLGLESLDYLSPSKSAEALIDGRSTYEEANWWNSSVRQQCQRPGPGMLPPVLAEELHDPEHSLFSVTVTSPNIPLPTVQTSNLTDSRSSSSIISSRSSNDAISSQPTLQTPQPTEEDVRTAVPHPNAYYCPKENGWVILSWKSSLVSPPLAKSFLNSTHSPLPDLTRRKNTSSCIGDAGSYGPANKTHHFHKYEKAIDAHKLTPPFRRDEWDLAESVKLRRRAQTVVDVDLQGLNSLEDLEDREEAGEGKLLDLYVCCQCSFYCVASGIIPGVIPRKHFDEFVRDKRENPPPGKNGEQAVVQAFETILLAIENKLWRAENRMLRAARSSFQSKVGWNSNIKRVFDTLGFTEEVYENDLALKPPITDVVSHEGRRNRKKLLRAWVEIGSWVFECRRRHGISHRLCVKLESAREMYQHAVGAHPEQIPRGELHGLTLATLESHQRAWRELGLTPTSYSPELLVFSYLAQCRCDPAGTVTYFTHISNLVKVMQERGSCPASLQDLMAMERSRDRFTTGDLVTAAAILGFGIDGPLRVEYEEDDVPDEFIVNAWKECIKRSWRDPAASSTQRDANDAFRILAESRGSPQLRAAWESGKNNVMTPERAYDTLEVPKNVDDNMLITVFNMRLDEQPMQMERMREALLVIAEVRNSERLRQFLSSGQDPGEIAAPTPFDMPRGLNQLGNTCYLNSLLQYFYTIKDLRDAVMPMSKLDLSGVEEEKLSEEDLKRHRVGGRLVTRREILRSKRFIHQLADLFFNMEYCETTAVTPTIELAKLALVTSRDEEEDEIDKGGTDSSNDTEATLVEDGPSRISVTESTVQSPGRTTNTVLGKRPRDTIPRKSNSSDMDVDSPIPDSPKDNGSFVTAPSSTSSMSPPPSSTASSSKHPDASSTPKNDNDGDVKMQGPLASQKPPPLPPRKLANKSDSVMMFGKQHDVAECMDNCMFQIETALLNFSSKDHETESNTDKTSVVKRLFYGKLRQRLTNISDKKVSRSSIHEKEDLFSHLPVNVIHDGVDIYDGLSSYFDDIVEYEGNKAHMEVSLVDVPPLLQIQLQRVQFNRDTLQPYKSQAYVKFSETIFLDRFMHNANPEKKVRSKLIQAELNACRERLCTLIEGKMGPYTSSVDYTHGYLSKLDGITIPGLDNDLLVQLSEEVDAIRDEIQNLHIRSVQLKEELESIWQDDIEVAYELTSVFIHRGSSPSWGHYFFYSRHLPNSPDSWFKYNDSDVTVVSKDEVLSDTTGSTANPYLLVFARKGSQVVDTVKRFDPSKLED</sequence>
<dbReference type="SUPFAM" id="SSF54001">
    <property type="entry name" value="Cysteine proteinases"/>
    <property type="match status" value="1"/>
</dbReference>
<feature type="coiled-coil region" evidence="7">
    <location>
        <begin position="1280"/>
        <end position="1307"/>
    </location>
</feature>
<dbReference type="InterPro" id="IPR038765">
    <property type="entry name" value="Papain-like_cys_pep_sf"/>
</dbReference>
<keyword evidence="4" id="KW-0833">Ubl conjugation pathway</keyword>
<dbReference type="GO" id="GO:0070628">
    <property type="term" value="F:proteasome binding"/>
    <property type="evidence" value="ECO:0007669"/>
    <property type="project" value="TreeGrafter"/>
</dbReference>
<evidence type="ECO:0000256" key="3">
    <source>
        <dbReference type="ARBA" id="ARBA00022670"/>
    </source>
</evidence>
<keyword evidence="7" id="KW-0175">Coiled coil</keyword>
<dbReference type="Pfam" id="PF13446">
    <property type="entry name" value="RPT"/>
    <property type="match status" value="2"/>
</dbReference>
<feature type="region of interest" description="Disordered" evidence="8">
    <location>
        <begin position="1"/>
        <end position="77"/>
    </location>
</feature>
<feature type="compositionally biased region" description="Polar residues" evidence="8">
    <location>
        <begin position="945"/>
        <end position="962"/>
    </location>
</feature>
<protein>
    <recommendedName>
        <fullName evidence="2">ubiquitinyl hydrolase 1</fullName>
        <ecNumber evidence="2">3.4.19.12</ecNumber>
    </recommendedName>
</protein>
<dbReference type="PANTHER" id="PTHR43982">
    <property type="entry name" value="UBIQUITIN CARBOXYL-TERMINAL HYDROLASE"/>
    <property type="match status" value="1"/>
</dbReference>
<keyword evidence="5" id="KW-0378">Hydrolase</keyword>